<keyword evidence="3" id="KW-1185">Reference proteome</keyword>
<name>A0ABU8ZLE9_9BIFI</name>
<feature type="transmembrane region" description="Helical" evidence="1">
    <location>
        <begin position="18"/>
        <end position="38"/>
    </location>
</feature>
<dbReference type="Pfam" id="PF11694">
    <property type="entry name" value="DUF3290"/>
    <property type="match status" value="1"/>
</dbReference>
<keyword evidence="1" id="KW-0812">Transmembrane</keyword>
<evidence type="ECO:0000256" key="1">
    <source>
        <dbReference type="SAM" id="Phobius"/>
    </source>
</evidence>
<comment type="caution">
    <text evidence="2">The sequence shown here is derived from an EMBL/GenBank/DDBJ whole genome shotgun (WGS) entry which is preliminary data.</text>
</comment>
<dbReference type="InterPro" id="IPR021707">
    <property type="entry name" value="DUF3290"/>
</dbReference>
<feature type="transmembrane region" description="Helical" evidence="1">
    <location>
        <begin position="50"/>
        <end position="67"/>
    </location>
</feature>
<organism evidence="2 3">
    <name type="scientific">Bifidobacterium favimelis</name>
    <dbReference type="NCBI Taxonomy" id="3122979"/>
    <lineage>
        <taxon>Bacteria</taxon>
        <taxon>Bacillati</taxon>
        <taxon>Actinomycetota</taxon>
        <taxon>Actinomycetes</taxon>
        <taxon>Bifidobacteriales</taxon>
        <taxon>Bifidobacteriaceae</taxon>
        <taxon>Bifidobacterium</taxon>
    </lineage>
</organism>
<reference evidence="2 3" key="1">
    <citation type="submission" date="2024-02" db="EMBL/GenBank/DDBJ databases">
        <title>Bifidobacterium honeyensis sp. nov., isolated from the comb honey.</title>
        <authorList>
            <person name="Liu W."/>
            <person name="Li Y."/>
        </authorList>
    </citation>
    <scope>NUCLEOTIDE SEQUENCE [LARGE SCALE GENOMIC DNA]</scope>
    <source>
        <strain evidence="2 3">IMAU50988</strain>
    </source>
</reference>
<keyword evidence="1" id="KW-1133">Transmembrane helix</keyword>
<dbReference type="Proteomes" id="UP001373159">
    <property type="component" value="Unassembled WGS sequence"/>
</dbReference>
<keyword evidence="1" id="KW-0472">Membrane</keyword>
<evidence type="ECO:0000313" key="3">
    <source>
        <dbReference type="Proteomes" id="UP001373159"/>
    </source>
</evidence>
<dbReference type="EMBL" id="JBANBB010000001">
    <property type="protein sequence ID" value="MEK0306070.1"/>
    <property type="molecule type" value="Genomic_DNA"/>
</dbReference>
<evidence type="ECO:0000313" key="2">
    <source>
        <dbReference type="EMBL" id="MEK0306070.1"/>
    </source>
</evidence>
<proteinExistence type="predicted"/>
<gene>
    <name evidence="2" type="ORF">V8P97_01065</name>
</gene>
<sequence>MTFYTYNYLNGGQTNWKLVRIVTVVILALGFLFFIFMFFRHRWDRKYKDLSIILGTLLLLAAAIQYSDFTNMRTASVQSGQLTVVIEKSAAKLDIKPQDISINDTSRNTDMIIKTPRGYYKLIFNGSGSEFLLEKADLYKPDVKVIGE</sequence>
<accession>A0ABU8ZLE9</accession>
<dbReference type="RefSeq" id="WP_340468608.1">
    <property type="nucleotide sequence ID" value="NZ_JBANBB010000001.1"/>
</dbReference>
<protein>
    <submittedName>
        <fullName evidence="2">DUF3290 family protein</fullName>
    </submittedName>
</protein>